<organism evidence="2 3">
    <name type="scientific">Sphingobacterium cellulitidis</name>
    <dbReference type="NCBI Taxonomy" id="1768011"/>
    <lineage>
        <taxon>Bacteria</taxon>
        <taxon>Pseudomonadati</taxon>
        <taxon>Bacteroidota</taxon>
        <taxon>Sphingobacteriia</taxon>
        <taxon>Sphingobacteriales</taxon>
        <taxon>Sphingobacteriaceae</taxon>
        <taxon>Sphingobacterium</taxon>
    </lineage>
</organism>
<dbReference type="RefSeq" id="WP_182499624.1">
    <property type="nucleotide sequence ID" value="NZ_BMKM01000012.1"/>
</dbReference>
<accession>A0A8H9KX71</accession>
<dbReference type="AlphaFoldDB" id="A0A8H9KX71"/>
<keyword evidence="1" id="KW-0175">Coiled coil</keyword>
<protein>
    <recommendedName>
        <fullName evidence="4">3-oxoacyl-ACP synthase</fullName>
    </recommendedName>
</protein>
<evidence type="ECO:0000313" key="2">
    <source>
        <dbReference type="EMBL" id="GGE31880.1"/>
    </source>
</evidence>
<evidence type="ECO:0008006" key="4">
    <source>
        <dbReference type="Google" id="ProtNLM"/>
    </source>
</evidence>
<dbReference type="Proteomes" id="UP000614460">
    <property type="component" value="Unassembled WGS sequence"/>
</dbReference>
<feature type="coiled-coil region" evidence="1">
    <location>
        <begin position="43"/>
        <end position="77"/>
    </location>
</feature>
<evidence type="ECO:0000313" key="3">
    <source>
        <dbReference type="Proteomes" id="UP000614460"/>
    </source>
</evidence>
<gene>
    <name evidence="2" type="ORF">GCM10011516_31990</name>
</gene>
<proteinExistence type="predicted"/>
<name>A0A8H9KX71_9SPHI</name>
<dbReference type="EMBL" id="BMKM01000012">
    <property type="protein sequence ID" value="GGE31880.1"/>
    <property type="molecule type" value="Genomic_DNA"/>
</dbReference>
<evidence type="ECO:0000256" key="1">
    <source>
        <dbReference type="SAM" id="Coils"/>
    </source>
</evidence>
<reference evidence="2" key="2">
    <citation type="submission" date="2020-09" db="EMBL/GenBank/DDBJ databases">
        <authorList>
            <person name="Sun Q."/>
            <person name="Zhou Y."/>
        </authorList>
    </citation>
    <scope>NUCLEOTIDE SEQUENCE</scope>
    <source>
        <strain evidence="2">CGMCC 1.15966</strain>
    </source>
</reference>
<keyword evidence="3" id="KW-1185">Reference proteome</keyword>
<sequence>MAWDKTEIINYCRTKCEKRIIEIQSAMDSAQDAILNDTKSSMGDKYETSREMAQQEISRLQTQLQQAEIDLDKINNLNIEPSEHVKVGSIVITDQFDYFIAISIGAVKIGEKSIMVISKETPIGNLLLSKKVGDEVQFNGKTLNIEGII</sequence>
<reference evidence="2" key="1">
    <citation type="journal article" date="2014" name="Int. J. Syst. Evol. Microbiol.">
        <title>Complete genome sequence of Corynebacterium casei LMG S-19264T (=DSM 44701T), isolated from a smear-ripened cheese.</title>
        <authorList>
            <consortium name="US DOE Joint Genome Institute (JGI-PGF)"/>
            <person name="Walter F."/>
            <person name="Albersmeier A."/>
            <person name="Kalinowski J."/>
            <person name="Ruckert C."/>
        </authorList>
    </citation>
    <scope>NUCLEOTIDE SEQUENCE</scope>
    <source>
        <strain evidence="2">CGMCC 1.15966</strain>
    </source>
</reference>
<comment type="caution">
    <text evidence="2">The sequence shown here is derived from an EMBL/GenBank/DDBJ whole genome shotgun (WGS) entry which is preliminary data.</text>
</comment>